<evidence type="ECO:0000256" key="5">
    <source>
        <dbReference type="ARBA" id="ARBA00022984"/>
    </source>
</evidence>
<feature type="region of interest" description="Disordered" evidence="7">
    <location>
        <begin position="242"/>
        <end position="273"/>
    </location>
</feature>
<evidence type="ECO:0000256" key="3">
    <source>
        <dbReference type="ARBA" id="ARBA00022801"/>
    </source>
</evidence>
<dbReference type="InterPro" id="IPR018044">
    <property type="entry name" value="Peptidase_S11"/>
</dbReference>
<proteinExistence type="inferred from homology"/>
<keyword evidence="4" id="KW-0133">Cell shape</keyword>
<dbReference type="GO" id="GO:0071555">
    <property type="term" value="P:cell wall organization"/>
    <property type="evidence" value="ECO:0007669"/>
    <property type="project" value="UniProtKB-KW"/>
</dbReference>
<evidence type="ECO:0000256" key="7">
    <source>
        <dbReference type="SAM" id="MobiDB-lite"/>
    </source>
</evidence>
<dbReference type="AlphaFoldDB" id="A0AAD1UGG0"/>
<keyword evidence="3" id="KW-0378">Hydrolase</keyword>
<comment type="caution">
    <text evidence="9">The sequence shown here is derived from an EMBL/GenBank/DDBJ whole genome shotgun (WGS) entry which is preliminary data.</text>
</comment>
<reference evidence="9" key="1">
    <citation type="submission" date="2023-07" db="EMBL/GenBank/DDBJ databases">
        <authorList>
            <consortium name="AG Swart"/>
            <person name="Singh M."/>
            <person name="Singh A."/>
            <person name="Seah K."/>
            <person name="Emmerich C."/>
        </authorList>
    </citation>
    <scope>NUCLEOTIDE SEQUENCE</scope>
    <source>
        <strain evidence="9">DP1</strain>
    </source>
</reference>
<dbReference type="Pfam" id="PF00768">
    <property type="entry name" value="Peptidase_S11"/>
    <property type="match status" value="2"/>
</dbReference>
<gene>
    <name evidence="9" type="ORF">ECRASSUSDP1_LOCUS6109</name>
</gene>
<keyword evidence="5" id="KW-0573">Peptidoglycan synthesis</keyword>
<feature type="compositionally biased region" description="Acidic residues" evidence="7">
    <location>
        <begin position="259"/>
        <end position="273"/>
    </location>
</feature>
<dbReference type="GO" id="GO:0009002">
    <property type="term" value="F:serine-type D-Ala-D-Ala carboxypeptidase activity"/>
    <property type="evidence" value="ECO:0007669"/>
    <property type="project" value="InterPro"/>
</dbReference>
<dbReference type="InterPro" id="IPR012338">
    <property type="entry name" value="Beta-lactam/transpept-like"/>
</dbReference>
<accession>A0AAD1UGG0</accession>
<feature type="compositionally biased region" description="Basic and acidic residues" evidence="7">
    <location>
        <begin position="242"/>
        <end position="255"/>
    </location>
</feature>
<keyword evidence="2" id="KW-0732">Signal</keyword>
<evidence type="ECO:0000313" key="9">
    <source>
        <dbReference type="EMBL" id="CAI2364763.1"/>
    </source>
</evidence>
<dbReference type="SUPFAM" id="SSF56601">
    <property type="entry name" value="beta-lactamase/transpeptidase-like"/>
    <property type="match status" value="1"/>
</dbReference>
<evidence type="ECO:0000256" key="2">
    <source>
        <dbReference type="ARBA" id="ARBA00022729"/>
    </source>
</evidence>
<dbReference type="EMBL" id="CAMPGE010005920">
    <property type="protein sequence ID" value="CAI2364763.1"/>
    <property type="molecule type" value="Genomic_DNA"/>
</dbReference>
<keyword evidence="10" id="KW-1185">Reference proteome</keyword>
<evidence type="ECO:0000313" key="10">
    <source>
        <dbReference type="Proteomes" id="UP001295684"/>
    </source>
</evidence>
<dbReference type="PRINTS" id="PR00725">
    <property type="entry name" value="DADACBPTASE1"/>
</dbReference>
<feature type="compositionally biased region" description="Basic and acidic residues" evidence="7">
    <location>
        <begin position="91"/>
        <end position="106"/>
    </location>
</feature>
<protein>
    <recommendedName>
        <fullName evidence="8">Peptidase S11 D-alanyl-D-alanine carboxypeptidase A N-terminal domain-containing protein</fullName>
    </recommendedName>
</protein>
<sequence length="485" mass="55086">MDSSSFIITGKSSTPLQLEQMSTLENTYATLFAIKQIKSKSLLDPRVLGVGEDDQGLSKKMEKCLQKTISKPKRTRRTSFLLKEGHKRMPRDRPSSKRFPPLDDKAKDSMNKREIILMKTLLDIPPPFVTSRCWAVANGKTGKVLFGRLENEVREIASLTKILVCLTVIKLSIKMSFNLKTTIIQVTEDASMVGGTSAKLKSGDCLTIWDLLHGLMLPSGNDCGYLLAEHFGHLLKKSGEEKGIIKPKNDPKETSSEDTTVELDTTESKESDDDECPVMSKYLHRFSCFKYGYIKYFLMEMNYIAKEEIGCKNSFFDSPHGLMNRWNTSTASDLAKISAYSLKNKNFSKITKTKRYKCYTKKPHDFDEENPGEEFKPSLYSWDNTNKLLWKLGFDGLKTGITPSAGPCLVASYTCSITKDHYIIILLNSKSMEHRWNEVSKLKAWACARMRKIKHSNILQENSFREKKSPFASINSKILTKIKHL</sequence>
<dbReference type="Gene3D" id="3.40.710.10">
    <property type="entry name" value="DD-peptidase/beta-lactamase superfamily"/>
    <property type="match status" value="1"/>
</dbReference>
<dbReference type="Proteomes" id="UP001295684">
    <property type="component" value="Unassembled WGS sequence"/>
</dbReference>
<name>A0AAD1UGG0_EUPCR</name>
<evidence type="ECO:0000256" key="4">
    <source>
        <dbReference type="ARBA" id="ARBA00022960"/>
    </source>
</evidence>
<feature type="domain" description="Peptidase S11 D-alanyl-D-alanine carboxypeptidase A N-terminal" evidence="8">
    <location>
        <begin position="294"/>
        <end position="415"/>
    </location>
</feature>
<evidence type="ECO:0000256" key="6">
    <source>
        <dbReference type="ARBA" id="ARBA00023316"/>
    </source>
</evidence>
<organism evidence="9 10">
    <name type="scientific">Euplotes crassus</name>
    <dbReference type="NCBI Taxonomy" id="5936"/>
    <lineage>
        <taxon>Eukaryota</taxon>
        <taxon>Sar</taxon>
        <taxon>Alveolata</taxon>
        <taxon>Ciliophora</taxon>
        <taxon>Intramacronucleata</taxon>
        <taxon>Spirotrichea</taxon>
        <taxon>Hypotrichia</taxon>
        <taxon>Euplotida</taxon>
        <taxon>Euplotidae</taxon>
        <taxon>Moneuplotes</taxon>
    </lineage>
</organism>
<dbReference type="PANTHER" id="PTHR21581:SF6">
    <property type="entry name" value="TRAFFICKING PROTEIN PARTICLE COMPLEX SUBUNIT 12"/>
    <property type="match status" value="1"/>
</dbReference>
<evidence type="ECO:0000259" key="8">
    <source>
        <dbReference type="Pfam" id="PF00768"/>
    </source>
</evidence>
<keyword evidence="6" id="KW-0961">Cell wall biogenesis/degradation</keyword>
<dbReference type="PANTHER" id="PTHR21581">
    <property type="entry name" value="D-ALANYL-D-ALANINE CARBOXYPEPTIDASE"/>
    <property type="match status" value="1"/>
</dbReference>
<comment type="similarity">
    <text evidence="1">Belongs to the peptidase S11 family.</text>
</comment>
<feature type="domain" description="Peptidase S11 D-alanyl-D-alanine carboxypeptidase A N-terminal" evidence="8">
    <location>
        <begin position="127"/>
        <end position="231"/>
    </location>
</feature>
<dbReference type="GO" id="GO:0006508">
    <property type="term" value="P:proteolysis"/>
    <property type="evidence" value="ECO:0007669"/>
    <property type="project" value="InterPro"/>
</dbReference>
<dbReference type="GO" id="GO:0008360">
    <property type="term" value="P:regulation of cell shape"/>
    <property type="evidence" value="ECO:0007669"/>
    <property type="project" value="UniProtKB-KW"/>
</dbReference>
<evidence type="ECO:0000256" key="1">
    <source>
        <dbReference type="ARBA" id="ARBA00007164"/>
    </source>
</evidence>
<feature type="region of interest" description="Disordered" evidence="7">
    <location>
        <begin position="79"/>
        <end position="106"/>
    </location>
</feature>
<dbReference type="InterPro" id="IPR001967">
    <property type="entry name" value="Peptidase_S11_N"/>
</dbReference>